<sequence length="465" mass="53144">MKARGLITVTDKKWRFPFLASTLVSFTLILAAILSSNKSRRMDQSLYDHLIKFRQTHDENSQTSTVNQLVVSPTPSIPIAPKLAYLLSGTKGDSHRMKRVLQAIYHPNNHYILHLDLEAPPKERIDLARYVKLDPTFIEVGNVDVIGKANLVTYRGPTMTACTLHAAAILLKKGSDWDWFINLSASDYPLITQDDLLHVLTYLPRDLNFLEHTSELRWKEHQRIRPIIIDPGLYMSKKSDIFWASQKRPVPNAFKVFLDKNAAPNNLRSFNVTRSLGFGQMNHCIQVSVGCFTQGSAWVVLSRSFVEYCIWGWDNIPRTILMYYANVVSSPEAYFHTVMCNSRVFRNTTVNHDLHYIVWDRPPKQHPHILGLKDFGKMMNSGAPFARKFERDDAVLDKIDRDLLGRHHGRFTPGGWCIGSSDNRNDPCTERGDPNVLKPGSGAKRFEKLTLKLLAPEKFRENQCI</sequence>
<name>A0A8T2UQW4_CERRI</name>
<keyword evidence="4" id="KW-0472">Membrane</keyword>
<gene>
    <name evidence="6" type="ORF">KP509_04G022800</name>
</gene>
<comment type="caution">
    <text evidence="6">The sequence shown here is derived from an EMBL/GenBank/DDBJ whole genome shotgun (WGS) entry which is preliminary data.</text>
</comment>
<evidence type="ECO:0000256" key="2">
    <source>
        <dbReference type="ARBA" id="ARBA00022676"/>
    </source>
</evidence>
<dbReference type="GO" id="GO:0015020">
    <property type="term" value="F:glucuronosyltransferase activity"/>
    <property type="evidence" value="ECO:0007669"/>
    <property type="project" value="InterPro"/>
</dbReference>
<protein>
    <submittedName>
        <fullName evidence="6">Uncharacterized protein</fullName>
    </submittedName>
</protein>
<dbReference type="Proteomes" id="UP000825935">
    <property type="component" value="Chromosome 4"/>
</dbReference>
<evidence type="ECO:0000256" key="4">
    <source>
        <dbReference type="ARBA" id="ARBA00023136"/>
    </source>
</evidence>
<evidence type="ECO:0000313" key="6">
    <source>
        <dbReference type="EMBL" id="KAH7438611.1"/>
    </source>
</evidence>
<dbReference type="InterPro" id="IPR003406">
    <property type="entry name" value="Glyco_trans_14"/>
</dbReference>
<keyword evidence="2" id="KW-0328">Glycosyltransferase</keyword>
<keyword evidence="3" id="KW-0808">Transferase</keyword>
<dbReference type="PANTHER" id="PTHR45719">
    <property type="entry name" value="GLYCOSYLTRANSFERASE"/>
    <property type="match status" value="1"/>
</dbReference>
<evidence type="ECO:0000313" key="7">
    <source>
        <dbReference type="Proteomes" id="UP000825935"/>
    </source>
</evidence>
<dbReference type="GO" id="GO:0016020">
    <property type="term" value="C:membrane"/>
    <property type="evidence" value="ECO:0007669"/>
    <property type="project" value="UniProtKB-SubCell"/>
</dbReference>
<organism evidence="6 7">
    <name type="scientific">Ceratopteris richardii</name>
    <name type="common">Triangle waterfern</name>
    <dbReference type="NCBI Taxonomy" id="49495"/>
    <lineage>
        <taxon>Eukaryota</taxon>
        <taxon>Viridiplantae</taxon>
        <taxon>Streptophyta</taxon>
        <taxon>Embryophyta</taxon>
        <taxon>Tracheophyta</taxon>
        <taxon>Polypodiopsida</taxon>
        <taxon>Polypodiidae</taxon>
        <taxon>Polypodiales</taxon>
        <taxon>Pteridineae</taxon>
        <taxon>Pteridaceae</taxon>
        <taxon>Parkerioideae</taxon>
        <taxon>Ceratopteris</taxon>
    </lineage>
</organism>
<evidence type="ECO:0000256" key="5">
    <source>
        <dbReference type="ARBA" id="ARBA00023180"/>
    </source>
</evidence>
<keyword evidence="7" id="KW-1185">Reference proteome</keyword>
<dbReference type="EMBL" id="CM035409">
    <property type="protein sequence ID" value="KAH7438611.1"/>
    <property type="molecule type" value="Genomic_DNA"/>
</dbReference>
<dbReference type="OrthoDB" id="2019572at2759"/>
<dbReference type="InterPro" id="IPR044610">
    <property type="entry name" value="GLCAT14A/B/C"/>
</dbReference>
<dbReference type="OMA" id="KADIFWA"/>
<evidence type="ECO:0000256" key="3">
    <source>
        <dbReference type="ARBA" id="ARBA00022679"/>
    </source>
</evidence>
<evidence type="ECO:0000256" key="1">
    <source>
        <dbReference type="ARBA" id="ARBA00004606"/>
    </source>
</evidence>
<dbReference type="AlphaFoldDB" id="A0A8T2UQW4"/>
<dbReference type="PANTHER" id="PTHR45719:SF3">
    <property type="entry name" value="BETA-GLUCURONOSYLTRANSFERASE GLCAT14A"/>
    <property type="match status" value="1"/>
</dbReference>
<proteinExistence type="predicted"/>
<keyword evidence="5" id="KW-0325">Glycoprotein</keyword>
<dbReference type="Pfam" id="PF02485">
    <property type="entry name" value="Branch"/>
    <property type="match status" value="2"/>
</dbReference>
<reference evidence="6" key="1">
    <citation type="submission" date="2021-08" db="EMBL/GenBank/DDBJ databases">
        <title>WGS assembly of Ceratopteris richardii.</title>
        <authorList>
            <person name="Marchant D.B."/>
            <person name="Chen G."/>
            <person name="Jenkins J."/>
            <person name="Shu S."/>
            <person name="Leebens-Mack J."/>
            <person name="Grimwood J."/>
            <person name="Schmutz J."/>
            <person name="Soltis P."/>
            <person name="Soltis D."/>
            <person name="Chen Z.-H."/>
        </authorList>
    </citation>
    <scope>NUCLEOTIDE SEQUENCE</scope>
    <source>
        <strain evidence="6">Whitten #5841</strain>
        <tissue evidence="6">Leaf</tissue>
    </source>
</reference>
<comment type="subcellular location">
    <subcellularLocation>
        <location evidence="1">Membrane</location>
        <topology evidence="1">Single-pass type II membrane protein</topology>
    </subcellularLocation>
</comment>
<accession>A0A8T2UQW4</accession>